<keyword evidence="1" id="KW-1133">Transmembrane helix</keyword>
<reference evidence="4" key="1">
    <citation type="journal article" date="2019" name="Int. J. Syst. Evol. Microbiol.">
        <title>The Global Catalogue of Microorganisms (GCM) 10K type strain sequencing project: providing services to taxonomists for standard genome sequencing and annotation.</title>
        <authorList>
            <consortium name="The Broad Institute Genomics Platform"/>
            <consortium name="The Broad Institute Genome Sequencing Center for Infectious Disease"/>
            <person name="Wu L."/>
            <person name="Ma J."/>
        </authorList>
    </citation>
    <scope>NUCLEOTIDE SEQUENCE [LARGE SCALE GENOMIC DNA]</scope>
    <source>
        <strain evidence="4">KCTC 33676</strain>
    </source>
</reference>
<dbReference type="Proteomes" id="UP001597497">
    <property type="component" value="Unassembled WGS sequence"/>
</dbReference>
<evidence type="ECO:0000313" key="4">
    <source>
        <dbReference type="Proteomes" id="UP001597497"/>
    </source>
</evidence>
<dbReference type="RefSeq" id="WP_379928580.1">
    <property type="nucleotide sequence ID" value="NZ_JBHUMM010000009.1"/>
</dbReference>
<protein>
    <submittedName>
        <fullName evidence="3">VanZ family protein</fullName>
    </submittedName>
</protein>
<feature type="transmembrane region" description="Helical" evidence="1">
    <location>
        <begin position="77"/>
        <end position="95"/>
    </location>
</feature>
<dbReference type="Pfam" id="PF04892">
    <property type="entry name" value="VanZ"/>
    <property type="match status" value="1"/>
</dbReference>
<dbReference type="InterPro" id="IPR006976">
    <property type="entry name" value="VanZ-like"/>
</dbReference>
<feature type="transmembrane region" description="Helical" evidence="1">
    <location>
        <begin position="132"/>
        <end position="150"/>
    </location>
</feature>
<dbReference type="PANTHER" id="PTHR36834">
    <property type="entry name" value="MEMBRANE PROTEIN-RELATED"/>
    <property type="match status" value="1"/>
</dbReference>
<dbReference type="PANTHER" id="PTHR36834:SF1">
    <property type="entry name" value="INTEGRAL MEMBRANE PROTEIN"/>
    <property type="match status" value="1"/>
</dbReference>
<comment type="caution">
    <text evidence="3">The sequence shown here is derived from an EMBL/GenBank/DDBJ whole genome shotgun (WGS) entry which is preliminary data.</text>
</comment>
<feature type="domain" description="VanZ-like" evidence="2">
    <location>
        <begin position="13"/>
        <end position="144"/>
    </location>
</feature>
<keyword evidence="1" id="KW-0812">Transmembrane</keyword>
<evidence type="ECO:0000259" key="2">
    <source>
        <dbReference type="Pfam" id="PF04892"/>
    </source>
</evidence>
<accession>A0ABW5R8T2</accession>
<keyword evidence="1" id="KW-0472">Membrane</keyword>
<dbReference type="EMBL" id="JBHUMM010000009">
    <property type="protein sequence ID" value="MFD2671151.1"/>
    <property type="molecule type" value="Genomic_DNA"/>
</dbReference>
<proteinExistence type="predicted"/>
<name>A0ABW5R8T2_9BACL</name>
<organism evidence="3 4">
    <name type="scientific">Marinicrinis sediminis</name>
    <dbReference type="NCBI Taxonomy" id="1652465"/>
    <lineage>
        <taxon>Bacteria</taxon>
        <taxon>Bacillati</taxon>
        <taxon>Bacillota</taxon>
        <taxon>Bacilli</taxon>
        <taxon>Bacillales</taxon>
        <taxon>Paenibacillaceae</taxon>
    </lineage>
</organism>
<evidence type="ECO:0000313" key="3">
    <source>
        <dbReference type="EMBL" id="MFD2671151.1"/>
    </source>
</evidence>
<sequence>MIKTGKVLLAILFTIYLLILTKYIWFKFISPREILEYLTFSPPHEYWAPPHNFVPFQTIQLYLFKGDINLNIRIDNLVGNVLGFVPLGFMLPLIFSKLNRLWVVLLASFGLSLFYESGQMVFQLGSFDVDDLMLNTLGGLIGYLPVRYAWRYFVSQEKNTGMRIKLGLSAATMLALMSGIRYM</sequence>
<evidence type="ECO:0000256" key="1">
    <source>
        <dbReference type="SAM" id="Phobius"/>
    </source>
</evidence>
<keyword evidence="4" id="KW-1185">Reference proteome</keyword>
<gene>
    <name evidence="3" type="ORF">ACFSUC_05990</name>
</gene>
<dbReference type="InterPro" id="IPR053150">
    <property type="entry name" value="Teicoplanin_resist-assoc"/>
</dbReference>
<feature type="transmembrane region" description="Helical" evidence="1">
    <location>
        <begin position="7"/>
        <end position="26"/>
    </location>
</feature>
<feature type="transmembrane region" description="Helical" evidence="1">
    <location>
        <begin position="102"/>
        <end position="120"/>
    </location>
</feature>